<name>A0ABU8SMQ1_9LACO</name>
<keyword evidence="2" id="KW-1185">Reference proteome</keyword>
<protein>
    <submittedName>
        <fullName evidence="1">Uncharacterized protein</fullName>
    </submittedName>
</protein>
<organism evidence="1 2">
    <name type="scientific">Nicoliella lavandulae</name>
    <dbReference type="NCBI Taxonomy" id="3082954"/>
    <lineage>
        <taxon>Bacteria</taxon>
        <taxon>Bacillati</taxon>
        <taxon>Bacillota</taxon>
        <taxon>Bacilli</taxon>
        <taxon>Lactobacillales</taxon>
        <taxon>Lactobacillaceae</taxon>
        <taxon>Nicoliella</taxon>
    </lineage>
</organism>
<dbReference type="Proteomes" id="UP001370590">
    <property type="component" value="Unassembled WGS sequence"/>
</dbReference>
<dbReference type="EMBL" id="JAWMWH010000003">
    <property type="protein sequence ID" value="MEJ6401168.1"/>
    <property type="molecule type" value="Genomic_DNA"/>
</dbReference>
<sequence>MTEYNELKNNINTNIHPDEYIDHAIEYTNQFQVDHHGILNINYLTEINNHYATPEQLTRLFDQINVPIRFKQPNLHHYYKLVLNGSTDPINIESITKDDVNNIHVVPVSDSDKSIVFGIIDDMVEEYLDETDSVHL</sequence>
<reference evidence="1 2" key="1">
    <citation type="submission" date="2023-10" db="EMBL/GenBank/DDBJ databases">
        <title>Nicoliella lavandulae sp. nov. isolated from Lavandula angustifolia flowers.</title>
        <authorList>
            <person name="Alcantara C."/>
            <person name="Zuniga M."/>
            <person name="Landete J.M."/>
            <person name="Monedero V."/>
        </authorList>
    </citation>
    <scope>NUCLEOTIDE SEQUENCE [LARGE SCALE GENOMIC DNA]</scope>
    <source>
        <strain evidence="1 2">Es01</strain>
    </source>
</reference>
<accession>A0ABU8SMQ1</accession>
<gene>
    <name evidence="1" type="ORF">R4146_08465</name>
</gene>
<proteinExistence type="predicted"/>
<dbReference type="RefSeq" id="WP_339961009.1">
    <property type="nucleotide sequence ID" value="NZ_JAWMWH010000003.1"/>
</dbReference>
<evidence type="ECO:0000313" key="1">
    <source>
        <dbReference type="EMBL" id="MEJ6401168.1"/>
    </source>
</evidence>
<evidence type="ECO:0000313" key="2">
    <source>
        <dbReference type="Proteomes" id="UP001370590"/>
    </source>
</evidence>
<comment type="caution">
    <text evidence="1">The sequence shown here is derived from an EMBL/GenBank/DDBJ whole genome shotgun (WGS) entry which is preliminary data.</text>
</comment>